<evidence type="ECO:0000256" key="5">
    <source>
        <dbReference type="RuleBase" id="RU003915"/>
    </source>
</evidence>
<dbReference type="PROSITE" id="PS50059">
    <property type="entry name" value="FKBP_PPIASE"/>
    <property type="match status" value="2"/>
</dbReference>
<accession>A0ABT5ZGP2</accession>
<feature type="region of interest" description="Disordered" evidence="6">
    <location>
        <begin position="23"/>
        <end position="46"/>
    </location>
</feature>
<feature type="chain" id="PRO_5046822739" description="Peptidyl-prolyl cis-trans isomerase" evidence="7">
    <location>
        <begin position="19"/>
        <end position="298"/>
    </location>
</feature>
<dbReference type="Proteomes" id="UP001216579">
    <property type="component" value="Unassembled WGS sequence"/>
</dbReference>
<keyword evidence="2 4" id="KW-0697">Rotamase</keyword>
<dbReference type="Pfam" id="PF00254">
    <property type="entry name" value="FKBP_C"/>
    <property type="match status" value="2"/>
</dbReference>
<feature type="domain" description="PPIase FKBP-type" evidence="8">
    <location>
        <begin position="65"/>
        <end position="153"/>
    </location>
</feature>
<evidence type="ECO:0000313" key="10">
    <source>
        <dbReference type="Proteomes" id="UP001216579"/>
    </source>
</evidence>
<dbReference type="PANTHER" id="PTHR45779">
    <property type="entry name" value="PEPTIDYLPROLYL ISOMERASE"/>
    <property type="match status" value="1"/>
</dbReference>
<dbReference type="PANTHER" id="PTHR45779:SF7">
    <property type="entry name" value="PEPTIDYLPROLYL ISOMERASE"/>
    <property type="match status" value="1"/>
</dbReference>
<protein>
    <recommendedName>
        <fullName evidence="5">Peptidyl-prolyl cis-trans isomerase</fullName>
        <ecNumber evidence="5">5.2.1.8</ecNumber>
    </recommendedName>
</protein>
<reference evidence="9 10" key="1">
    <citation type="submission" date="2023-03" db="EMBL/GenBank/DDBJ databases">
        <title>Draft genome sequence of Streptomyces sp. RB6PN23 isolated from peat swamp forest in Thailand.</title>
        <authorList>
            <person name="Klaysubun C."/>
            <person name="Duangmal K."/>
        </authorList>
    </citation>
    <scope>NUCLEOTIDE SEQUENCE [LARGE SCALE GENOMIC DNA]</scope>
    <source>
        <strain evidence="9 10">RB6PN23</strain>
    </source>
</reference>
<comment type="caution">
    <text evidence="9">The sequence shown here is derived from an EMBL/GenBank/DDBJ whole genome shotgun (WGS) entry which is preliminary data.</text>
</comment>
<dbReference type="Gene3D" id="3.10.50.40">
    <property type="match status" value="2"/>
</dbReference>
<dbReference type="InterPro" id="IPR046357">
    <property type="entry name" value="PPIase_dom_sf"/>
</dbReference>
<feature type="region of interest" description="Disordered" evidence="6">
    <location>
        <begin position="156"/>
        <end position="190"/>
    </location>
</feature>
<comment type="similarity">
    <text evidence="5">Belongs to the FKBP-type PPIase family.</text>
</comment>
<gene>
    <name evidence="9" type="ORF">P3G67_07115</name>
</gene>
<feature type="compositionally biased region" description="Polar residues" evidence="6">
    <location>
        <begin position="156"/>
        <end position="179"/>
    </location>
</feature>
<evidence type="ECO:0000256" key="6">
    <source>
        <dbReference type="SAM" id="MobiDB-lite"/>
    </source>
</evidence>
<name>A0ABT5ZGP2_9ACTN</name>
<dbReference type="EMBL" id="JARJBC010000003">
    <property type="protein sequence ID" value="MDF3289004.1"/>
    <property type="molecule type" value="Genomic_DNA"/>
</dbReference>
<dbReference type="EC" id="5.2.1.8" evidence="5"/>
<keyword evidence="7" id="KW-0732">Signal</keyword>
<keyword evidence="10" id="KW-1185">Reference proteome</keyword>
<evidence type="ECO:0000313" key="9">
    <source>
        <dbReference type="EMBL" id="MDF3289004.1"/>
    </source>
</evidence>
<evidence type="ECO:0000256" key="3">
    <source>
        <dbReference type="ARBA" id="ARBA00023235"/>
    </source>
</evidence>
<evidence type="ECO:0000259" key="8">
    <source>
        <dbReference type="PROSITE" id="PS50059"/>
    </source>
</evidence>
<feature type="domain" description="PPIase FKBP-type" evidence="8">
    <location>
        <begin position="212"/>
        <end position="298"/>
    </location>
</feature>
<comment type="catalytic activity">
    <reaction evidence="1 4 5">
        <text>[protein]-peptidylproline (omega=180) = [protein]-peptidylproline (omega=0)</text>
        <dbReference type="Rhea" id="RHEA:16237"/>
        <dbReference type="Rhea" id="RHEA-COMP:10747"/>
        <dbReference type="Rhea" id="RHEA-COMP:10748"/>
        <dbReference type="ChEBI" id="CHEBI:83833"/>
        <dbReference type="ChEBI" id="CHEBI:83834"/>
        <dbReference type="EC" id="5.2.1.8"/>
    </reaction>
</comment>
<proteinExistence type="inferred from homology"/>
<sequence>MLAALVVPLLVLTAAACGSENTPPKITSGADFGQKPTVSKGKGTPPKNLEVKVLHQGNGTTLSKGSIAQVNYLGQTYDSDTPFDTSFGKQPFSLVVGTGQVIKGWDQALEGQKVGSRLAITIPPDLGYGPQGQPPQIPPNATLFFVVDILKGTNPPKSAQGAVQPQKDSSLPKVGTNTDGKAPSLDVPKTPAPKKLVSNYVIEGSGPVVKNTDTVVVQYKSVLWDGSKFDSTYDRNAPTTLTLNQLPVKGLTQGLTGKKVGSRVLLVLPPDQAFGSQPQNGVPANSTLVFSVDILGTM</sequence>
<organism evidence="9 10">
    <name type="scientific">Streptomyces silvisoli</name>
    <dbReference type="NCBI Taxonomy" id="3034235"/>
    <lineage>
        <taxon>Bacteria</taxon>
        <taxon>Bacillati</taxon>
        <taxon>Actinomycetota</taxon>
        <taxon>Actinomycetes</taxon>
        <taxon>Kitasatosporales</taxon>
        <taxon>Streptomycetaceae</taxon>
        <taxon>Streptomyces</taxon>
    </lineage>
</organism>
<dbReference type="InterPro" id="IPR044609">
    <property type="entry name" value="FKBP2/11"/>
</dbReference>
<dbReference type="SUPFAM" id="SSF54534">
    <property type="entry name" value="FKBP-like"/>
    <property type="match status" value="2"/>
</dbReference>
<evidence type="ECO:0000256" key="1">
    <source>
        <dbReference type="ARBA" id="ARBA00000971"/>
    </source>
</evidence>
<dbReference type="GO" id="GO:0003755">
    <property type="term" value="F:peptidyl-prolyl cis-trans isomerase activity"/>
    <property type="evidence" value="ECO:0007669"/>
    <property type="project" value="UniProtKB-EC"/>
</dbReference>
<feature type="signal peptide" evidence="7">
    <location>
        <begin position="1"/>
        <end position="18"/>
    </location>
</feature>
<evidence type="ECO:0000256" key="4">
    <source>
        <dbReference type="PROSITE-ProRule" id="PRU00277"/>
    </source>
</evidence>
<dbReference type="InterPro" id="IPR001179">
    <property type="entry name" value="PPIase_FKBP_dom"/>
</dbReference>
<evidence type="ECO:0000256" key="2">
    <source>
        <dbReference type="ARBA" id="ARBA00023110"/>
    </source>
</evidence>
<evidence type="ECO:0000256" key="7">
    <source>
        <dbReference type="SAM" id="SignalP"/>
    </source>
</evidence>
<dbReference type="RefSeq" id="WP_276092816.1">
    <property type="nucleotide sequence ID" value="NZ_JARJBC010000003.1"/>
</dbReference>
<keyword evidence="3 4" id="KW-0413">Isomerase</keyword>